<sequence>MEVEICLLLDYFGGSSGRLQPRRIMAAEAVVRGGENPRQGQLMNAFKTHMVAEIFWDFDPEDSSLKPGALQRLLELMALDAATSSDFLEISHLARVILSKRTVDVALDAERLEEFQRAGLDFEDVKELQIFQTLADCVCIFDFLKSQGFHGSECMELFRQRLRVVRELLEEDRSDPWLFEDLAKHGFI</sequence>
<accession>A0A9P1GDV5</accession>
<dbReference type="Proteomes" id="UP001152797">
    <property type="component" value="Unassembled WGS sequence"/>
</dbReference>
<reference evidence="2" key="2">
    <citation type="submission" date="2024-04" db="EMBL/GenBank/DDBJ databases">
        <authorList>
            <person name="Chen Y."/>
            <person name="Shah S."/>
            <person name="Dougan E. K."/>
            <person name="Thang M."/>
            <person name="Chan C."/>
        </authorList>
    </citation>
    <scope>NUCLEOTIDE SEQUENCE [LARGE SCALE GENOMIC DNA]</scope>
</reference>
<evidence type="ECO:0000313" key="3">
    <source>
        <dbReference type="Proteomes" id="UP001152797"/>
    </source>
</evidence>
<dbReference type="EMBL" id="CAMXCT030004624">
    <property type="protein sequence ID" value="CAL4797072.1"/>
    <property type="molecule type" value="Genomic_DNA"/>
</dbReference>
<name>A0A9P1GDV5_9DINO</name>
<keyword evidence="3" id="KW-1185">Reference proteome</keyword>
<evidence type="ECO:0000313" key="2">
    <source>
        <dbReference type="EMBL" id="CAL1163135.1"/>
    </source>
</evidence>
<protein>
    <submittedName>
        <fullName evidence="1">Uncharacterized protein</fullName>
    </submittedName>
</protein>
<proteinExistence type="predicted"/>
<gene>
    <name evidence="1" type="ORF">C1SCF055_LOCUS35095</name>
</gene>
<reference evidence="1" key="1">
    <citation type="submission" date="2022-10" db="EMBL/GenBank/DDBJ databases">
        <authorList>
            <person name="Chen Y."/>
            <person name="Dougan E. K."/>
            <person name="Chan C."/>
            <person name="Rhodes N."/>
            <person name="Thang M."/>
        </authorList>
    </citation>
    <scope>NUCLEOTIDE SEQUENCE</scope>
</reference>
<comment type="caution">
    <text evidence="1">The sequence shown here is derived from an EMBL/GenBank/DDBJ whole genome shotgun (WGS) entry which is preliminary data.</text>
</comment>
<dbReference type="AlphaFoldDB" id="A0A9P1GDV5"/>
<feature type="non-terminal residue" evidence="1">
    <location>
        <position position="188"/>
    </location>
</feature>
<dbReference type="EMBL" id="CAMXCT010004624">
    <property type="protein sequence ID" value="CAI4009760.1"/>
    <property type="molecule type" value="Genomic_DNA"/>
</dbReference>
<organism evidence="1">
    <name type="scientific">Cladocopium goreaui</name>
    <dbReference type="NCBI Taxonomy" id="2562237"/>
    <lineage>
        <taxon>Eukaryota</taxon>
        <taxon>Sar</taxon>
        <taxon>Alveolata</taxon>
        <taxon>Dinophyceae</taxon>
        <taxon>Suessiales</taxon>
        <taxon>Symbiodiniaceae</taxon>
        <taxon>Cladocopium</taxon>
    </lineage>
</organism>
<dbReference type="EMBL" id="CAMXCT020004624">
    <property type="protein sequence ID" value="CAL1163135.1"/>
    <property type="molecule type" value="Genomic_DNA"/>
</dbReference>
<evidence type="ECO:0000313" key="1">
    <source>
        <dbReference type="EMBL" id="CAI4009760.1"/>
    </source>
</evidence>